<evidence type="ECO:0000313" key="2">
    <source>
        <dbReference type="EMBL" id="KAK7020670.1"/>
    </source>
</evidence>
<accession>A0AAW0B3V6</accession>
<name>A0AAW0B3V6_9AGAR</name>
<feature type="compositionally biased region" description="Low complexity" evidence="1">
    <location>
        <begin position="89"/>
        <end position="98"/>
    </location>
</feature>
<keyword evidence="3" id="KW-1185">Reference proteome</keyword>
<sequence length="137" mass="15001">MQTGKHQDSTHRKDTTHTKSAAATRIALQLNSLNYAQQVAVRALVETLLLTATTETIHDILIQTDFLSDLAADTEESEQENISDESDMESTSSSSSGEHTSDPDEEQTSSEDEGNEYQLVDECSDMDVSEDGQSISE</sequence>
<feature type="region of interest" description="Disordered" evidence="1">
    <location>
        <begin position="71"/>
        <end position="137"/>
    </location>
</feature>
<feature type="region of interest" description="Disordered" evidence="1">
    <location>
        <begin position="1"/>
        <end position="20"/>
    </location>
</feature>
<organism evidence="2 3">
    <name type="scientific">Paramarasmius palmivorus</name>
    <dbReference type="NCBI Taxonomy" id="297713"/>
    <lineage>
        <taxon>Eukaryota</taxon>
        <taxon>Fungi</taxon>
        <taxon>Dikarya</taxon>
        <taxon>Basidiomycota</taxon>
        <taxon>Agaricomycotina</taxon>
        <taxon>Agaricomycetes</taxon>
        <taxon>Agaricomycetidae</taxon>
        <taxon>Agaricales</taxon>
        <taxon>Marasmiineae</taxon>
        <taxon>Marasmiaceae</taxon>
        <taxon>Paramarasmius</taxon>
    </lineage>
</organism>
<comment type="caution">
    <text evidence="2">The sequence shown here is derived from an EMBL/GenBank/DDBJ whole genome shotgun (WGS) entry which is preliminary data.</text>
</comment>
<dbReference type="Proteomes" id="UP001383192">
    <property type="component" value="Unassembled WGS sequence"/>
</dbReference>
<reference evidence="2 3" key="1">
    <citation type="submission" date="2024-01" db="EMBL/GenBank/DDBJ databases">
        <title>A draft genome for a cacao thread blight-causing isolate of Paramarasmius palmivorus.</title>
        <authorList>
            <person name="Baruah I.K."/>
            <person name="Bukari Y."/>
            <person name="Amoako-Attah I."/>
            <person name="Meinhardt L.W."/>
            <person name="Bailey B.A."/>
            <person name="Cohen S.P."/>
        </authorList>
    </citation>
    <scope>NUCLEOTIDE SEQUENCE [LARGE SCALE GENOMIC DNA]</scope>
    <source>
        <strain evidence="2 3">GH-12</strain>
    </source>
</reference>
<feature type="compositionally biased region" description="Acidic residues" evidence="1">
    <location>
        <begin position="103"/>
        <end position="115"/>
    </location>
</feature>
<protein>
    <submittedName>
        <fullName evidence="2">Uncharacterized protein</fullName>
    </submittedName>
</protein>
<dbReference type="EMBL" id="JAYKXP010000183">
    <property type="protein sequence ID" value="KAK7020670.1"/>
    <property type="molecule type" value="Genomic_DNA"/>
</dbReference>
<evidence type="ECO:0000256" key="1">
    <source>
        <dbReference type="SAM" id="MobiDB-lite"/>
    </source>
</evidence>
<evidence type="ECO:0000313" key="3">
    <source>
        <dbReference type="Proteomes" id="UP001383192"/>
    </source>
</evidence>
<dbReference type="AlphaFoldDB" id="A0AAW0B3V6"/>
<proteinExistence type="predicted"/>
<gene>
    <name evidence="2" type="ORF">VNI00_017660</name>
</gene>
<feature type="compositionally biased region" description="Acidic residues" evidence="1">
    <location>
        <begin position="72"/>
        <end position="88"/>
    </location>
</feature>
<feature type="compositionally biased region" description="Basic and acidic residues" evidence="1">
    <location>
        <begin position="1"/>
        <end position="17"/>
    </location>
</feature>